<dbReference type="InterPro" id="IPR027417">
    <property type="entry name" value="P-loop_NTPase"/>
</dbReference>
<evidence type="ECO:0000256" key="2">
    <source>
        <dbReference type="ARBA" id="ARBA00006168"/>
    </source>
</evidence>
<evidence type="ECO:0000256" key="1">
    <source>
        <dbReference type="ARBA" id="ARBA00004123"/>
    </source>
</evidence>
<feature type="domain" description="Checkpoint protein RAD24-like helical bundle" evidence="8">
    <location>
        <begin position="349"/>
        <end position="439"/>
    </location>
</feature>
<dbReference type="Proteomes" id="UP000694941">
    <property type="component" value="Unplaced"/>
</dbReference>
<reference evidence="10" key="1">
    <citation type="submission" date="2025-08" db="UniProtKB">
        <authorList>
            <consortium name="RefSeq"/>
        </authorList>
    </citation>
    <scope>IDENTIFICATION</scope>
    <source>
        <tissue evidence="10">Muscle</tissue>
    </source>
</reference>
<dbReference type="InterPro" id="IPR057927">
    <property type="entry name" value="RAD24-like_helical"/>
</dbReference>
<dbReference type="SUPFAM" id="SSF52540">
    <property type="entry name" value="P-loop containing nucleoside triphosphate hydrolases"/>
    <property type="match status" value="1"/>
</dbReference>
<sequence>MEVQKQLKTWLKSSFDNDFVTSSSRKDCRKSEYQKDEALAKTKRKKGIQSQLLFGERGGNNCVGESWIELFAPQAKEDLAVNKKKVEQIETWLIDSLSRCKNFLTTIKCAPIALLTGPAGCGKTASIKVLAKVLDLDMKEWVNPVDNSSGLFDDGFSNNRLLVSATTQKEQFVDFILRANKYSSLFVKSTSGRLIVVEDFPNVFLREPEVFHNVLQLYSKTGRCPAVFIVSESGSGSSIEHHLFPKSLLAELDIMQVSFNPIAPTSLTKAVSRICGIAKVTLSKSENESLVAASNGDVRHLINLIQFFVKPGSTSRISKECKSNSFAGQKRKKNMVESSSSILGERDHSLFLFHALGKILYCKRDSGKEPEGQLPIHLKDKERMVLLSNAEAVFSRTAVTADTFTLFLHHNYLSFVNSAYITEKCCTSFSDANIICTEWSGKEVLDEYSASVVARSLMFHLEEDKLGGGQFWRPFYKPEWFSVLKLYRDGQAAVRNCFKEWAYTLDLQTQIIPYLGVVQPSADNAQLEIIKKYGRFSSGAVRPKTPGFHLSEKEIFEEFDTHSTVPVADPNPRVEDTVNMCESVVPQEDYIIEEYDD</sequence>
<dbReference type="PANTHER" id="PTHR12172:SF0">
    <property type="entry name" value="CELL CYCLE CHECKPOINT PROTEIN RAD17"/>
    <property type="match status" value="1"/>
</dbReference>
<evidence type="ECO:0000256" key="5">
    <source>
        <dbReference type="ARBA" id="ARBA00022840"/>
    </source>
</evidence>
<comment type="similarity">
    <text evidence="2">Belongs to the rad17/RAD24 family.</text>
</comment>
<evidence type="ECO:0000256" key="6">
    <source>
        <dbReference type="ARBA" id="ARBA00023242"/>
    </source>
</evidence>
<dbReference type="RefSeq" id="XP_013783229.1">
    <property type="nucleotide sequence ID" value="XM_013927775.2"/>
</dbReference>
<evidence type="ECO:0000256" key="7">
    <source>
        <dbReference type="ARBA" id="ARBA00023306"/>
    </source>
</evidence>
<organism evidence="9 10">
    <name type="scientific">Limulus polyphemus</name>
    <name type="common">Atlantic horseshoe crab</name>
    <dbReference type="NCBI Taxonomy" id="6850"/>
    <lineage>
        <taxon>Eukaryota</taxon>
        <taxon>Metazoa</taxon>
        <taxon>Ecdysozoa</taxon>
        <taxon>Arthropoda</taxon>
        <taxon>Chelicerata</taxon>
        <taxon>Merostomata</taxon>
        <taxon>Xiphosura</taxon>
        <taxon>Limulidae</taxon>
        <taxon>Limulus</taxon>
    </lineage>
</organism>
<dbReference type="Pfam" id="PF03215">
    <property type="entry name" value="Rad17"/>
    <property type="match status" value="1"/>
</dbReference>
<protein>
    <submittedName>
        <fullName evidence="10">Cell cycle checkpoint protein RAD17-like</fullName>
    </submittedName>
</protein>
<evidence type="ECO:0000256" key="3">
    <source>
        <dbReference type="ARBA" id="ARBA00022741"/>
    </source>
</evidence>
<keyword evidence="3" id="KW-0547">Nucleotide-binding</keyword>
<dbReference type="Gene3D" id="3.40.50.300">
    <property type="entry name" value="P-loop containing nucleotide triphosphate hydrolases"/>
    <property type="match status" value="1"/>
</dbReference>
<comment type="subcellular location">
    <subcellularLocation>
        <location evidence="1">Nucleus</location>
    </subcellularLocation>
</comment>
<proteinExistence type="inferred from homology"/>
<keyword evidence="4" id="KW-0227">DNA damage</keyword>
<dbReference type="GeneID" id="106467425"/>
<dbReference type="InterPro" id="IPR004582">
    <property type="entry name" value="Checkpoint_prot_Rad17_Rad24"/>
</dbReference>
<evidence type="ECO:0000259" key="8">
    <source>
        <dbReference type="Pfam" id="PF25812"/>
    </source>
</evidence>
<evidence type="ECO:0000313" key="9">
    <source>
        <dbReference type="Proteomes" id="UP000694941"/>
    </source>
</evidence>
<gene>
    <name evidence="10" type="primary">LOC106467425</name>
</gene>
<keyword evidence="7" id="KW-0131">Cell cycle</keyword>
<dbReference type="PANTHER" id="PTHR12172">
    <property type="entry name" value="CELL CYCLE CHECKPOINT PROTEIN RAD17"/>
    <property type="match status" value="1"/>
</dbReference>
<dbReference type="Pfam" id="PF25812">
    <property type="entry name" value="RAD24_helical"/>
    <property type="match status" value="1"/>
</dbReference>
<evidence type="ECO:0000313" key="10">
    <source>
        <dbReference type="RefSeq" id="XP_013783229.1"/>
    </source>
</evidence>
<keyword evidence="5" id="KW-0067">ATP-binding</keyword>
<name>A0ABM1BJH0_LIMPO</name>
<evidence type="ECO:0000256" key="4">
    <source>
        <dbReference type="ARBA" id="ARBA00022763"/>
    </source>
</evidence>
<accession>A0ABM1BJH0</accession>
<keyword evidence="9" id="KW-1185">Reference proteome</keyword>
<keyword evidence="6" id="KW-0539">Nucleus</keyword>